<feature type="domain" description="EF-hand" evidence="6">
    <location>
        <begin position="169"/>
        <end position="204"/>
    </location>
</feature>
<dbReference type="SUPFAM" id="SSF47473">
    <property type="entry name" value="EF-hand"/>
    <property type="match status" value="2"/>
</dbReference>
<reference evidence="7 8" key="1">
    <citation type="journal article" date="2013" name="Genome Biol.">
        <title>The genome sequence of the most widely cultivated cacao type and its use to identify candidate genes regulating pod color.</title>
        <authorList>
            <person name="Motamayor J.C."/>
            <person name="Mockaitis K."/>
            <person name="Schmutz J."/>
            <person name="Haiminen N."/>
            <person name="Iii D.L."/>
            <person name="Cornejo O."/>
            <person name="Findley S.D."/>
            <person name="Zheng P."/>
            <person name="Utro F."/>
            <person name="Royaert S."/>
            <person name="Saski C."/>
            <person name="Jenkins J."/>
            <person name="Podicheti R."/>
            <person name="Zhao M."/>
            <person name="Scheffler B.E."/>
            <person name="Stack J.C."/>
            <person name="Feltus F.A."/>
            <person name="Mustiga G.M."/>
            <person name="Amores F."/>
            <person name="Phillips W."/>
            <person name="Marelli J.P."/>
            <person name="May G.D."/>
            <person name="Shapiro H."/>
            <person name="Ma J."/>
            <person name="Bustamante C.D."/>
            <person name="Schnell R.J."/>
            <person name="Main D."/>
            <person name="Gilbert D."/>
            <person name="Parida L."/>
            <person name="Kuhn D.N."/>
        </authorList>
    </citation>
    <scope>NUCLEOTIDE SEQUENCE [LARGE SCALE GENOMIC DNA]</scope>
    <source>
        <strain evidence="8">cv. Matina 1-6</strain>
    </source>
</reference>
<dbReference type="PANTHER" id="PTHR10827:SF98">
    <property type="entry name" value="45 KDA CALCIUM-BINDING PROTEIN"/>
    <property type="match status" value="1"/>
</dbReference>
<feature type="domain" description="RGS" evidence="5">
    <location>
        <begin position="194"/>
        <end position="244"/>
    </location>
</feature>
<dbReference type="InterPro" id="IPR016137">
    <property type="entry name" value="RGS"/>
</dbReference>
<dbReference type="Gramene" id="EOY23601">
    <property type="protein sequence ID" value="EOY23601"/>
    <property type="gene ID" value="TCM_015444"/>
</dbReference>
<dbReference type="KEGG" id="tcc:18605798"/>
<keyword evidence="4" id="KW-1133">Transmembrane helix</keyword>
<dbReference type="eggNOG" id="KOG4223">
    <property type="taxonomic scope" value="Eukaryota"/>
</dbReference>
<sequence length="344" mass="40145">MAKAVVYTFLATAFIILFVFFQNKRHGHHTRSGLSRRLGYKAPHFDPLVARLERSAEEKGLSYHVDPEHISYVPEVADADEFFGDDGTLNTTLRLMILFPLLDSAPKDGLISAKELGAWIGQQAMDRLSFRTNKVMSWHDKNGDGAISFSEYLPHFNENDIAKNRKEHGEAGWWMEQFNNADLNSNGTLDFNEFKDFLHPEDSDNEEIQKWLLREKMKRMDDDHDGKLNFKEFLDYAYNIYKSYAEFETAAALAPTAEEKFVELDINEDKYLELDELRPILRYLYPGELFYAKYYTSYLIYEADDNKDGNLTMEEILNHESIFYNSLYDDSIDDDDYDDDHDEL</sequence>
<keyword evidence="8" id="KW-1185">Reference proteome</keyword>
<evidence type="ECO:0000259" key="6">
    <source>
        <dbReference type="PROSITE" id="PS50222"/>
    </source>
</evidence>
<name>A0A061G1Z8_THECC</name>
<keyword evidence="4" id="KW-0812">Transmembrane</keyword>
<keyword evidence="1" id="KW-0479">Metal-binding</keyword>
<dbReference type="InterPro" id="IPR002048">
    <property type="entry name" value="EF_hand_dom"/>
</dbReference>
<feature type="transmembrane region" description="Helical" evidence="4">
    <location>
        <begin position="6"/>
        <end position="23"/>
    </location>
</feature>
<feature type="domain" description="EF-hand" evidence="6">
    <location>
        <begin position="213"/>
        <end position="243"/>
    </location>
</feature>
<dbReference type="Pfam" id="PF13202">
    <property type="entry name" value="EF-hand_5"/>
    <property type="match status" value="1"/>
</dbReference>
<dbReference type="AlphaFoldDB" id="A0A061G1Z8"/>
<dbReference type="InterPro" id="IPR018247">
    <property type="entry name" value="EF_Hand_1_Ca_BS"/>
</dbReference>
<dbReference type="GO" id="GO:0005783">
    <property type="term" value="C:endoplasmic reticulum"/>
    <property type="evidence" value="ECO:0000318"/>
    <property type="project" value="GO_Central"/>
</dbReference>
<dbReference type="SMART" id="SM00054">
    <property type="entry name" value="EFh"/>
    <property type="match status" value="4"/>
</dbReference>
<dbReference type="FunFam" id="1.10.238.10:FF:000417">
    <property type="entry name" value="Calcium-binding EF hand family protein"/>
    <property type="match status" value="1"/>
</dbReference>
<evidence type="ECO:0000256" key="4">
    <source>
        <dbReference type="SAM" id="Phobius"/>
    </source>
</evidence>
<gene>
    <name evidence="7" type="ORF">TCM_015444</name>
</gene>
<keyword evidence="4" id="KW-0472">Membrane</keyword>
<dbReference type="EMBL" id="CM001881">
    <property type="protein sequence ID" value="EOY23601.1"/>
    <property type="molecule type" value="Genomic_DNA"/>
</dbReference>
<dbReference type="InParanoid" id="A0A061G1Z8"/>
<dbReference type="GO" id="GO:0005509">
    <property type="term" value="F:calcium ion binding"/>
    <property type="evidence" value="ECO:0000318"/>
    <property type="project" value="GO_Central"/>
</dbReference>
<accession>A0A061G1Z8</accession>
<dbReference type="Gene3D" id="1.10.238.10">
    <property type="entry name" value="EF-hand"/>
    <property type="match status" value="2"/>
</dbReference>
<evidence type="ECO:0000313" key="8">
    <source>
        <dbReference type="Proteomes" id="UP000026915"/>
    </source>
</evidence>
<evidence type="ECO:0000313" key="7">
    <source>
        <dbReference type="EMBL" id="EOY23601.1"/>
    </source>
</evidence>
<evidence type="ECO:0000256" key="3">
    <source>
        <dbReference type="ARBA" id="ARBA00022837"/>
    </source>
</evidence>
<dbReference type="PANTHER" id="PTHR10827">
    <property type="entry name" value="RETICULOCALBIN"/>
    <property type="match status" value="1"/>
</dbReference>
<protein>
    <submittedName>
        <fullName evidence="7">Calcium-binding EF hand family protein, putative isoform 1</fullName>
    </submittedName>
</protein>
<dbReference type="Pfam" id="PF13499">
    <property type="entry name" value="EF-hand_7"/>
    <property type="match status" value="1"/>
</dbReference>
<evidence type="ECO:0000256" key="2">
    <source>
        <dbReference type="ARBA" id="ARBA00022737"/>
    </source>
</evidence>
<keyword evidence="3" id="KW-0106">Calcium</keyword>
<dbReference type="Gramene" id="Tc03v2_t016730.2">
    <property type="protein sequence ID" value="Tc03v2_p016730.2"/>
    <property type="gene ID" value="Tc03v2_g016730"/>
</dbReference>
<dbReference type="Proteomes" id="UP000026915">
    <property type="component" value="Chromosome 3"/>
</dbReference>
<evidence type="ECO:0000259" key="5">
    <source>
        <dbReference type="PROSITE" id="PS50132"/>
    </source>
</evidence>
<organism evidence="7 8">
    <name type="scientific">Theobroma cacao</name>
    <name type="common">Cacao</name>
    <name type="synonym">Cocoa</name>
    <dbReference type="NCBI Taxonomy" id="3641"/>
    <lineage>
        <taxon>Eukaryota</taxon>
        <taxon>Viridiplantae</taxon>
        <taxon>Streptophyta</taxon>
        <taxon>Embryophyta</taxon>
        <taxon>Tracheophyta</taxon>
        <taxon>Spermatophyta</taxon>
        <taxon>Magnoliopsida</taxon>
        <taxon>eudicotyledons</taxon>
        <taxon>Gunneridae</taxon>
        <taxon>Pentapetalae</taxon>
        <taxon>rosids</taxon>
        <taxon>malvids</taxon>
        <taxon>Malvales</taxon>
        <taxon>Malvaceae</taxon>
        <taxon>Byttnerioideae</taxon>
        <taxon>Theobroma</taxon>
    </lineage>
</organism>
<dbReference type="HOGENOM" id="CLU_038312_1_1_1"/>
<dbReference type="FunCoup" id="A0A061G1Z8">
    <property type="interactions" value="793"/>
</dbReference>
<dbReference type="OrthoDB" id="293868at2759"/>
<dbReference type="PROSITE" id="PS00018">
    <property type="entry name" value="EF_HAND_1"/>
    <property type="match status" value="5"/>
</dbReference>
<keyword evidence="2" id="KW-0677">Repeat</keyword>
<dbReference type="InterPro" id="IPR011992">
    <property type="entry name" value="EF-hand-dom_pair"/>
</dbReference>
<dbReference type="PROSITE" id="PS50222">
    <property type="entry name" value="EF_HAND_2"/>
    <property type="match status" value="2"/>
</dbReference>
<dbReference type="PROSITE" id="PS50132">
    <property type="entry name" value="RGS"/>
    <property type="match status" value="1"/>
</dbReference>
<evidence type="ECO:0000256" key="1">
    <source>
        <dbReference type="ARBA" id="ARBA00022723"/>
    </source>
</evidence>
<dbReference type="OMA" id="FEADVDH"/>
<dbReference type="STRING" id="3641.A0A061G1Z8"/>
<proteinExistence type="predicted"/>